<dbReference type="UniPathway" id="UPA00394">
    <property type="reaction ID" value="UER00650"/>
</dbReference>
<dbReference type="GO" id="GO:0006144">
    <property type="term" value="P:purine nucleobase metabolic process"/>
    <property type="evidence" value="ECO:0007669"/>
    <property type="project" value="UniProtKB-KW"/>
</dbReference>
<accession>A0A0N0C533</accession>
<dbReference type="OrthoDB" id="9809009at2"/>
<feature type="domain" description="Oxo-4-hydroxy-4-carboxy-5-ureidoimidazoline decarboxylase" evidence="9">
    <location>
        <begin position="9"/>
        <end position="161"/>
    </location>
</feature>
<dbReference type="SUPFAM" id="SSF158694">
    <property type="entry name" value="UraD-Like"/>
    <property type="match status" value="1"/>
</dbReference>
<evidence type="ECO:0000256" key="1">
    <source>
        <dbReference type="ARBA" id="ARBA00001163"/>
    </source>
</evidence>
<dbReference type="Gene3D" id="3.10.270.10">
    <property type="entry name" value="Urate Oxidase"/>
    <property type="match status" value="1"/>
</dbReference>
<dbReference type="InterPro" id="IPR002042">
    <property type="entry name" value="Uricase"/>
</dbReference>
<keyword evidence="4" id="KW-0659">Purine metabolism</keyword>
<keyword evidence="7" id="KW-0456">Lyase</keyword>
<feature type="region of interest" description="Disordered" evidence="8">
    <location>
        <begin position="465"/>
        <end position="501"/>
    </location>
</feature>
<sequence length="501" mass="56931">MGDLIKLVNSWSITHFVHTFGGLFEDSPWVAEHSWPSRPFDSFEHMINVMKNVVQTSDEKVKLQLLCNHPDLGARISMSSNSVQEQAGAGLSSLSPDQYNELSKLNKEYTSQFGFPFILAVKGHTAQSILESMRNRNRRGREEEFQTALKEVFKIASIRLEQWLVQIGHEHEFDFKPAEVKQRTMYYGKGDVWMYRSYVKPLTGIQSIPESPFTGRNNILFGLNIKVAVQGDEFLPSFIEGDNSLVVATDSMKNFILTHAADYSGATVEGFLAYVSRRFLETYPQMSKVQMSADQIPFEDVPVRREGSLRASELVFRYSQNDRATAAIEAQRKGSQVELSNHFSGVADIRLIKVKGSEFTGFVKDEYTTLPETWDRPLFIFLNIHWRYEDPRDGMDDQHGRYVAAEQVRDVAAAVFHACHSASIQHLIYQVGLRLLRRFGQLSEVSFESNNRTWETVLEEVKEGEGKVFTEPRPPYGFQGFSMTRDDLGADNGGSKKEGEA</sequence>
<evidence type="ECO:0000256" key="2">
    <source>
        <dbReference type="ARBA" id="ARBA00004754"/>
    </source>
</evidence>
<dbReference type="Pfam" id="PF01014">
    <property type="entry name" value="Uricase"/>
    <property type="match status" value="2"/>
</dbReference>
<evidence type="ECO:0000256" key="3">
    <source>
        <dbReference type="ARBA" id="ARBA00004831"/>
    </source>
</evidence>
<gene>
    <name evidence="10" type="ORF">AMS66_09450</name>
</gene>
<feature type="compositionally biased region" description="Basic and acidic residues" evidence="8">
    <location>
        <begin position="484"/>
        <end position="501"/>
    </location>
</feature>
<comment type="pathway">
    <text evidence="2">Purine metabolism; urate degradation; (S)-allantoin from urate: step 3/3.</text>
</comment>
<dbReference type="GO" id="GO:0000255">
    <property type="term" value="P:allantoin metabolic process"/>
    <property type="evidence" value="ECO:0007669"/>
    <property type="project" value="InterPro"/>
</dbReference>
<keyword evidence="6" id="KW-0560">Oxidoreductase</keyword>
<dbReference type="Proteomes" id="UP000037688">
    <property type="component" value="Unassembled WGS sequence"/>
</dbReference>
<dbReference type="GO" id="GO:0016491">
    <property type="term" value="F:oxidoreductase activity"/>
    <property type="evidence" value="ECO:0007669"/>
    <property type="project" value="UniProtKB-KW"/>
</dbReference>
<dbReference type="PANTHER" id="PTHR43466:SF1">
    <property type="entry name" value="2-OXO-4-HYDROXY-4-CARBOXY-5-UREIDOIMIDAZOLINE DECARBOXYLASE-RELATED"/>
    <property type="match status" value="1"/>
</dbReference>
<dbReference type="PRINTS" id="PR00093">
    <property type="entry name" value="URICASE"/>
</dbReference>
<comment type="catalytic activity">
    <reaction evidence="1">
        <text>5-hydroxy-2-oxo-4-ureido-2,5-dihydro-1H-imidazole-5-carboxylate + H(+) = (S)-allantoin + CO2</text>
        <dbReference type="Rhea" id="RHEA:26301"/>
        <dbReference type="ChEBI" id="CHEBI:15378"/>
        <dbReference type="ChEBI" id="CHEBI:15678"/>
        <dbReference type="ChEBI" id="CHEBI:16526"/>
        <dbReference type="ChEBI" id="CHEBI:58639"/>
        <dbReference type="EC" id="4.1.1.97"/>
    </reaction>
</comment>
<evidence type="ECO:0000313" key="10">
    <source>
        <dbReference type="EMBL" id="KOY16637.1"/>
    </source>
</evidence>
<keyword evidence="5" id="KW-0210">Decarboxylase</keyword>
<dbReference type="PANTHER" id="PTHR43466">
    <property type="entry name" value="2-OXO-4-HYDROXY-4-CARBOXY-5-UREIDOIMIDAZOLINE DECARBOXYLASE-RELATED"/>
    <property type="match status" value="1"/>
</dbReference>
<dbReference type="EMBL" id="LITU01000051">
    <property type="protein sequence ID" value="KOY16637.1"/>
    <property type="molecule type" value="Genomic_DNA"/>
</dbReference>
<evidence type="ECO:0000256" key="5">
    <source>
        <dbReference type="ARBA" id="ARBA00022793"/>
    </source>
</evidence>
<proteinExistence type="predicted"/>
<dbReference type="PATRIC" id="fig|1705561.3.peg.1733"/>
<dbReference type="InterPro" id="IPR017580">
    <property type="entry name" value="OHCU_decarboxylase-1"/>
</dbReference>
<evidence type="ECO:0000256" key="6">
    <source>
        <dbReference type="ARBA" id="ARBA00023002"/>
    </source>
</evidence>
<evidence type="ECO:0000256" key="8">
    <source>
        <dbReference type="SAM" id="MobiDB-lite"/>
    </source>
</evidence>
<protein>
    <submittedName>
        <fullName evidence="10">Uricase</fullName>
    </submittedName>
</protein>
<dbReference type="Pfam" id="PF09349">
    <property type="entry name" value="OHCU_decarbox"/>
    <property type="match status" value="1"/>
</dbReference>
<dbReference type="Gene3D" id="1.10.3330.10">
    <property type="entry name" value="Oxo-4-hydroxy-4-carboxy-5-ureidoimidazoline decarboxylase"/>
    <property type="match status" value="1"/>
</dbReference>
<dbReference type="InterPro" id="IPR018020">
    <property type="entry name" value="OHCU_decarboxylase"/>
</dbReference>
<dbReference type="RefSeq" id="WP_053780562.1">
    <property type="nucleotide sequence ID" value="NZ_LITU01000051.1"/>
</dbReference>
<keyword evidence="11" id="KW-1185">Reference proteome</keyword>
<dbReference type="InterPro" id="IPR036778">
    <property type="entry name" value="OHCU_decarboxylase_sf"/>
</dbReference>
<comment type="pathway">
    <text evidence="3">Purine metabolism; urate degradation; (S)-allantoin from urate: step 1/3.</text>
</comment>
<reference evidence="10 11" key="1">
    <citation type="submission" date="2015-08" db="EMBL/GenBank/DDBJ databases">
        <title>Draft genome sequence of cellulolytic and xylanolytic Paenibacillus sp. A59, isolated from a decaying forest soil from Patagonia, Argentina.</title>
        <authorList>
            <person name="Ghio S."/>
            <person name="Caceres A.M."/>
            <person name="Talia P."/>
            <person name="Grasso D."/>
            <person name="Campos E."/>
        </authorList>
    </citation>
    <scope>NUCLEOTIDE SEQUENCE [LARGE SCALE GENOMIC DNA]</scope>
    <source>
        <strain evidence="10 11">A59</strain>
    </source>
</reference>
<dbReference type="GO" id="GO:0019628">
    <property type="term" value="P:urate catabolic process"/>
    <property type="evidence" value="ECO:0007669"/>
    <property type="project" value="UniProtKB-UniPathway"/>
</dbReference>
<evidence type="ECO:0000256" key="7">
    <source>
        <dbReference type="ARBA" id="ARBA00023239"/>
    </source>
</evidence>
<name>A0A0N0C533_9BACL</name>
<dbReference type="GO" id="GO:0051997">
    <property type="term" value="F:2-oxo-4-hydroxy-4-carboxy-5-ureidoimidazoline decarboxylase activity"/>
    <property type="evidence" value="ECO:0007669"/>
    <property type="project" value="UniProtKB-EC"/>
</dbReference>
<dbReference type="NCBIfam" id="TIGR03383">
    <property type="entry name" value="urate_oxi"/>
    <property type="match status" value="1"/>
</dbReference>
<dbReference type="SUPFAM" id="SSF55620">
    <property type="entry name" value="Tetrahydrobiopterin biosynthesis enzymes-like"/>
    <property type="match status" value="2"/>
</dbReference>
<evidence type="ECO:0000259" key="9">
    <source>
        <dbReference type="Pfam" id="PF09349"/>
    </source>
</evidence>
<dbReference type="AlphaFoldDB" id="A0A0N0C533"/>
<evidence type="ECO:0000313" key="11">
    <source>
        <dbReference type="Proteomes" id="UP000037688"/>
    </source>
</evidence>
<comment type="caution">
    <text evidence="10">The sequence shown here is derived from an EMBL/GenBank/DDBJ whole genome shotgun (WGS) entry which is preliminary data.</text>
</comment>
<organism evidence="10 11">
    <name type="scientific">Paenibacillus xylanivorans</name>
    <dbReference type="NCBI Taxonomy" id="1705561"/>
    <lineage>
        <taxon>Bacteria</taxon>
        <taxon>Bacillati</taxon>
        <taxon>Bacillota</taxon>
        <taxon>Bacilli</taxon>
        <taxon>Bacillales</taxon>
        <taxon>Paenibacillaceae</taxon>
        <taxon>Paenibacillus</taxon>
    </lineage>
</organism>
<evidence type="ECO:0000256" key="4">
    <source>
        <dbReference type="ARBA" id="ARBA00022631"/>
    </source>
</evidence>
<dbReference type="NCBIfam" id="TIGR03164">
    <property type="entry name" value="UHCUDC"/>
    <property type="match status" value="1"/>
</dbReference>